<evidence type="ECO:0000256" key="1">
    <source>
        <dbReference type="PROSITE-ProRule" id="PRU00267"/>
    </source>
</evidence>
<dbReference type="InterPro" id="IPR036910">
    <property type="entry name" value="HMG_box_dom_sf"/>
</dbReference>
<sequence length="357" mass="40605">MNTSILPINSTTPLPLSPERTIDTITNAVNATTGFNAAIAATSSTTTTANFDSDAFINRFTDILTHAEYLLLLKPPYSLTASLNTLLDPTRTNRARRNSYPPRPRNSWLIFRTDYKNKLRVIHPDQPSTIEKVSKLASSDWANQSEEVKQFFTVLSKMAKKLHEDVYPNYIYHPRRNSNNGRFVFRVISEEQIMRRGRSANERNRRNRRDNDENTEEMDEMRVRLNDEQRNSVQVNANNIAGVNNVHDNGHLSSVSLNDYDVNNPGFFTDSDIADSTPEHLNIIDTLSQIIDINLYNPNPNYLNQIMGQENFTYGDDNEIGTNFGIMSTQPSGQILNHLSFEPSIHTPTTFDVYNGL</sequence>
<proteinExistence type="predicted"/>
<evidence type="ECO:0000313" key="5">
    <source>
        <dbReference type="Proteomes" id="UP000789739"/>
    </source>
</evidence>
<keyword evidence="1" id="KW-0539">Nucleus</keyword>
<dbReference type="Pfam" id="PF00505">
    <property type="entry name" value="HMG_box"/>
    <property type="match status" value="1"/>
</dbReference>
<dbReference type="PROSITE" id="PS50118">
    <property type="entry name" value="HMG_BOX_2"/>
    <property type="match status" value="1"/>
</dbReference>
<dbReference type="GO" id="GO:0005634">
    <property type="term" value="C:nucleus"/>
    <property type="evidence" value="ECO:0007669"/>
    <property type="project" value="UniProtKB-UniRule"/>
</dbReference>
<keyword evidence="5" id="KW-1185">Reference proteome</keyword>
<dbReference type="Gene3D" id="1.10.30.10">
    <property type="entry name" value="High mobility group box domain"/>
    <property type="match status" value="1"/>
</dbReference>
<reference evidence="4" key="1">
    <citation type="submission" date="2021-06" db="EMBL/GenBank/DDBJ databases">
        <authorList>
            <person name="Kallberg Y."/>
            <person name="Tangrot J."/>
            <person name="Rosling A."/>
        </authorList>
    </citation>
    <scope>NUCLEOTIDE SEQUENCE</scope>
    <source>
        <strain evidence="4">BR232B</strain>
    </source>
</reference>
<dbReference type="GO" id="GO:0003677">
    <property type="term" value="F:DNA binding"/>
    <property type="evidence" value="ECO:0007669"/>
    <property type="project" value="UniProtKB-UniRule"/>
</dbReference>
<feature type="compositionally biased region" description="Basic and acidic residues" evidence="2">
    <location>
        <begin position="197"/>
        <end position="212"/>
    </location>
</feature>
<evidence type="ECO:0000256" key="2">
    <source>
        <dbReference type="SAM" id="MobiDB-lite"/>
    </source>
</evidence>
<feature type="region of interest" description="Disordered" evidence="2">
    <location>
        <begin position="197"/>
        <end position="220"/>
    </location>
</feature>
<feature type="DNA-binding region" description="HMG box" evidence="1">
    <location>
        <begin position="101"/>
        <end position="171"/>
    </location>
</feature>
<dbReference type="SMART" id="SM00398">
    <property type="entry name" value="HMG"/>
    <property type="match status" value="1"/>
</dbReference>
<comment type="caution">
    <text evidence="4">The sequence shown here is derived from an EMBL/GenBank/DDBJ whole genome shotgun (WGS) entry which is preliminary data.</text>
</comment>
<gene>
    <name evidence="4" type="ORF">PBRASI_LOCUS2872</name>
</gene>
<dbReference type="InterPro" id="IPR009071">
    <property type="entry name" value="HMG_box_dom"/>
</dbReference>
<accession>A0A9N8ZTL2</accession>
<evidence type="ECO:0000259" key="3">
    <source>
        <dbReference type="PROSITE" id="PS50118"/>
    </source>
</evidence>
<evidence type="ECO:0000313" key="4">
    <source>
        <dbReference type="EMBL" id="CAG8506242.1"/>
    </source>
</evidence>
<dbReference type="Proteomes" id="UP000789739">
    <property type="component" value="Unassembled WGS sequence"/>
</dbReference>
<feature type="domain" description="HMG box" evidence="3">
    <location>
        <begin position="101"/>
        <end position="171"/>
    </location>
</feature>
<organism evidence="4 5">
    <name type="scientific">Paraglomus brasilianum</name>
    <dbReference type="NCBI Taxonomy" id="144538"/>
    <lineage>
        <taxon>Eukaryota</taxon>
        <taxon>Fungi</taxon>
        <taxon>Fungi incertae sedis</taxon>
        <taxon>Mucoromycota</taxon>
        <taxon>Glomeromycotina</taxon>
        <taxon>Glomeromycetes</taxon>
        <taxon>Paraglomerales</taxon>
        <taxon>Paraglomeraceae</taxon>
        <taxon>Paraglomus</taxon>
    </lineage>
</organism>
<name>A0A9N8ZTL2_9GLOM</name>
<dbReference type="OrthoDB" id="6247875at2759"/>
<dbReference type="SUPFAM" id="SSF47095">
    <property type="entry name" value="HMG-box"/>
    <property type="match status" value="1"/>
</dbReference>
<dbReference type="EMBL" id="CAJVPI010000238">
    <property type="protein sequence ID" value="CAG8506242.1"/>
    <property type="molecule type" value="Genomic_DNA"/>
</dbReference>
<keyword evidence="1" id="KW-0238">DNA-binding</keyword>
<dbReference type="CDD" id="cd01389">
    <property type="entry name" value="HMG-box_ROX1-like"/>
    <property type="match status" value="1"/>
</dbReference>
<protein>
    <submittedName>
        <fullName evidence="4">5038_t:CDS:1</fullName>
    </submittedName>
</protein>
<dbReference type="AlphaFoldDB" id="A0A9N8ZTL2"/>